<keyword evidence="4 18" id="KW-0963">Cytoplasm</keyword>
<comment type="caution">
    <text evidence="21">The sequence shown here is derived from an EMBL/GenBank/DDBJ whole genome shotgun (WGS) entry which is preliminary data.</text>
</comment>
<dbReference type="GO" id="GO:0000902">
    <property type="term" value="P:cell morphogenesis"/>
    <property type="evidence" value="ECO:0007669"/>
    <property type="project" value="UniProtKB-UniRule"/>
</dbReference>
<feature type="binding site" evidence="18">
    <location>
        <begin position="383"/>
        <end position="384"/>
    </location>
    <ligand>
        <name>acetyl-CoA</name>
        <dbReference type="ChEBI" id="CHEBI:57288"/>
    </ligand>
</feature>
<evidence type="ECO:0000256" key="18">
    <source>
        <dbReference type="HAMAP-Rule" id="MF_01631"/>
    </source>
</evidence>
<evidence type="ECO:0000256" key="3">
    <source>
        <dbReference type="ARBA" id="ARBA00007947"/>
    </source>
</evidence>
<feature type="binding site" evidence="18">
    <location>
        <position position="330"/>
    </location>
    <ligand>
        <name>UDP-N-acetyl-alpha-D-glucosamine</name>
        <dbReference type="ChEBI" id="CHEBI:57705"/>
    </ligand>
</feature>
<dbReference type="Pfam" id="PF25087">
    <property type="entry name" value="GMPPB_C"/>
    <property type="match status" value="1"/>
</dbReference>
<dbReference type="OrthoDB" id="9775031at2"/>
<comment type="cofactor">
    <cofactor evidence="18">
        <name>Mg(2+)</name>
        <dbReference type="ChEBI" id="CHEBI:18420"/>
    </cofactor>
    <text evidence="18">Binds 1 Mg(2+) ion per subunit.</text>
</comment>
<comment type="pathway">
    <text evidence="18">Nucleotide-sugar biosynthesis; UDP-N-acetyl-alpha-D-glucosamine biosynthesis; UDP-N-acetyl-alpha-D-glucosamine from N-acetyl-alpha-D-glucosamine 1-phosphate: step 1/1.</text>
</comment>
<feature type="binding site" evidence="18">
    <location>
        <position position="102"/>
    </location>
    <ligand>
        <name>Mg(2+)</name>
        <dbReference type="ChEBI" id="CHEBI:18420"/>
    </ligand>
</feature>
<feature type="binding site" evidence="18">
    <location>
        <position position="363"/>
    </location>
    <ligand>
        <name>UDP-N-acetyl-alpha-D-glucosamine</name>
        <dbReference type="ChEBI" id="CHEBI:57705"/>
    </ligand>
</feature>
<keyword evidence="22" id="KW-1185">Reference proteome</keyword>
<feature type="binding site" evidence="18">
    <location>
        <position position="151"/>
    </location>
    <ligand>
        <name>UDP-N-acetyl-alpha-D-glucosamine</name>
        <dbReference type="ChEBI" id="CHEBI:57705"/>
    </ligand>
</feature>
<dbReference type="Gene3D" id="3.90.550.10">
    <property type="entry name" value="Spore Coat Polysaccharide Biosynthesis Protein SpsA, Chain A"/>
    <property type="match status" value="1"/>
</dbReference>
<dbReference type="InterPro" id="IPR056729">
    <property type="entry name" value="GMPPB_C"/>
</dbReference>
<dbReference type="GO" id="GO:0003977">
    <property type="term" value="F:UDP-N-acetylglucosamine diphosphorylase activity"/>
    <property type="evidence" value="ECO:0007669"/>
    <property type="project" value="UniProtKB-UniRule"/>
</dbReference>
<dbReference type="GO" id="GO:0006048">
    <property type="term" value="P:UDP-N-acetylglucosamine biosynthetic process"/>
    <property type="evidence" value="ECO:0007669"/>
    <property type="project" value="UniProtKB-UniPathway"/>
</dbReference>
<feature type="region of interest" description="Linker" evidence="18">
    <location>
        <begin position="227"/>
        <end position="247"/>
    </location>
</feature>
<evidence type="ECO:0000256" key="16">
    <source>
        <dbReference type="ARBA" id="ARBA00048493"/>
    </source>
</evidence>
<evidence type="ECO:0000256" key="9">
    <source>
        <dbReference type="ARBA" id="ARBA00022842"/>
    </source>
</evidence>
<evidence type="ECO:0000259" key="20">
    <source>
        <dbReference type="Pfam" id="PF25087"/>
    </source>
</evidence>
<dbReference type="GO" id="GO:0019134">
    <property type="term" value="F:glucosamine-1-phosphate N-acetyltransferase activity"/>
    <property type="evidence" value="ECO:0007669"/>
    <property type="project" value="UniProtKB-UniRule"/>
</dbReference>
<dbReference type="HAMAP" id="MF_01631">
    <property type="entry name" value="GlmU"/>
    <property type="match status" value="1"/>
</dbReference>
<keyword evidence="14 18" id="KW-0961">Cell wall biogenesis/degradation</keyword>
<comment type="similarity">
    <text evidence="3 18">In the N-terminal section; belongs to the N-acetylglucosamine-1-phosphate uridyltransferase family.</text>
</comment>
<feature type="binding site" evidence="18">
    <location>
        <position position="402"/>
    </location>
    <ligand>
        <name>acetyl-CoA</name>
        <dbReference type="ChEBI" id="CHEBI:57288"/>
    </ligand>
</feature>
<evidence type="ECO:0000256" key="10">
    <source>
        <dbReference type="ARBA" id="ARBA00022960"/>
    </source>
</evidence>
<name>A0A418YE95_9GAMM</name>
<dbReference type="UniPathway" id="UPA00973"/>
<evidence type="ECO:0000256" key="17">
    <source>
        <dbReference type="ARBA" id="ARBA00049628"/>
    </source>
</evidence>
<evidence type="ECO:0000256" key="11">
    <source>
        <dbReference type="ARBA" id="ARBA00022984"/>
    </source>
</evidence>
<evidence type="ECO:0000256" key="12">
    <source>
        <dbReference type="ARBA" id="ARBA00023268"/>
    </source>
</evidence>
<accession>A0A418YE95</accession>
<feature type="binding site" evidence="18">
    <location>
        <position position="377"/>
    </location>
    <ligand>
        <name>acetyl-CoA</name>
        <dbReference type="ChEBI" id="CHEBI:57288"/>
    </ligand>
</feature>
<dbReference type="FunFam" id="3.90.550.10:FF:000006">
    <property type="entry name" value="Bifunctional protein GlmU"/>
    <property type="match status" value="1"/>
</dbReference>
<dbReference type="NCBIfam" id="NF006986">
    <property type="entry name" value="PRK09451.1"/>
    <property type="match status" value="1"/>
</dbReference>
<dbReference type="CDD" id="cd03353">
    <property type="entry name" value="LbH_GlmU_C"/>
    <property type="match status" value="1"/>
</dbReference>
<feature type="region of interest" description="Pyrophosphorylase" evidence="18">
    <location>
        <begin position="1"/>
        <end position="226"/>
    </location>
</feature>
<dbReference type="Gene3D" id="2.160.10.10">
    <property type="entry name" value="Hexapeptide repeat proteins"/>
    <property type="match status" value="1"/>
</dbReference>
<feature type="binding site" evidence="18">
    <location>
        <position position="166"/>
    </location>
    <ligand>
        <name>UDP-N-acetyl-alpha-D-glucosamine</name>
        <dbReference type="ChEBI" id="CHEBI:57705"/>
    </ligand>
</feature>
<comment type="catalytic activity">
    <reaction evidence="16 18">
        <text>N-acetyl-alpha-D-glucosamine 1-phosphate + UTP + H(+) = UDP-N-acetyl-alpha-D-glucosamine + diphosphate</text>
        <dbReference type="Rhea" id="RHEA:13509"/>
        <dbReference type="ChEBI" id="CHEBI:15378"/>
        <dbReference type="ChEBI" id="CHEBI:33019"/>
        <dbReference type="ChEBI" id="CHEBI:46398"/>
        <dbReference type="ChEBI" id="CHEBI:57705"/>
        <dbReference type="ChEBI" id="CHEBI:57776"/>
        <dbReference type="EC" id="2.7.7.23"/>
    </reaction>
</comment>
<feature type="domain" description="MobA-like NTP transferase" evidence="19">
    <location>
        <begin position="5"/>
        <end position="118"/>
    </location>
</feature>
<keyword evidence="8 18" id="KW-0677">Repeat</keyword>
<feature type="binding site" evidence="18">
    <location>
        <begin position="8"/>
        <end position="11"/>
    </location>
    <ligand>
        <name>UDP-N-acetyl-alpha-D-glucosamine</name>
        <dbReference type="ChEBI" id="CHEBI:57705"/>
    </ligand>
</feature>
<feature type="binding site" evidence="18">
    <location>
        <begin position="100"/>
        <end position="102"/>
    </location>
    <ligand>
        <name>UDP-N-acetyl-alpha-D-glucosamine</name>
        <dbReference type="ChEBI" id="CHEBI:57705"/>
    </ligand>
</feature>
<evidence type="ECO:0000259" key="19">
    <source>
        <dbReference type="Pfam" id="PF12804"/>
    </source>
</evidence>
<dbReference type="GO" id="GO:0071555">
    <property type="term" value="P:cell wall organization"/>
    <property type="evidence" value="ECO:0007669"/>
    <property type="project" value="UniProtKB-KW"/>
</dbReference>
<dbReference type="InterPro" id="IPR025877">
    <property type="entry name" value="MobA-like_NTP_Trfase"/>
</dbReference>
<keyword evidence="5 18" id="KW-0808">Transferase</keyword>
<organism evidence="21 22">
    <name type="scientific">Motilimonas pumila</name>
    <dbReference type="NCBI Taxonomy" id="2303987"/>
    <lineage>
        <taxon>Bacteria</taxon>
        <taxon>Pseudomonadati</taxon>
        <taxon>Pseudomonadota</taxon>
        <taxon>Gammaproteobacteria</taxon>
        <taxon>Alteromonadales</taxon>
        <taxon>Alteromonadales genera incertae sedis</taxon>
        <taxon>Motilimonas</taxon>
    </lineage>
</organism>
<comment type="catalytic activity">
    <reaction evidence="15 18">
        <text>alpha-D-glucosamine 1-phosphate + acetyl-CoA = N-acetyl-alpha-D-glucosamine 1-phosphate + CoA + H(+)</text>
        <dbReference type="Rhea" id="RHEA:13725"/>
        <dbReference type="ChEBI" id="CHEBI:15378"/>
        <dbReference type="ChEBI" id="CHEBI:57287"/>
        <dbReference type="ChEBI" id="CHEBI:57288"/>
        <dbReference type="ChEBI" id="CHEBI:57776"/>
        <dbReference type="ChEBI" id="CHEBI:58516"/>
        <dbReference type="EC" id="2.3.1.157"/>
    </reaction>
</comment>
<evidence type="ECO:0000256" key="2">
    <source>
        <dbReference type="ARBA" id="ARBA00007707"/>
    </source>
</evidence>
<dbReference type="AlphaFoldDB" id="A0A418YE95"/>
<dbReference type="InterPro" id="IPR005882">
    <property type="entry name" value="Bifunctional_GlmU"/>
</dbReference>
<feature type="active site" description="Proton acceptor" evidence="18">
    <location>
        <position position="360"/>
    </location>
</feature>
<dbReference type="PROSITE" id="PS00101">
    <property type="entry name" value="HEXAPEP_TRANSFERASES"/>
    <property type="match status" value="1"/>
</dbReference>
<comment type="similarity">
    <text evidence="2 18">In the C-terminal section; belongs to the transferase hexapeptide repeat family.</text>
</comment>
<evidence type="ECO:0000256" key="4">
    <source>
        <dbReference type="ARBA" id="ARBA00022490"/>
    </source>
</evidence>
<feature type="region of interest" description="N-acetyltransferase" evidence="18">
    <location>
        <begin position="248"/>
        <end position="454"/>
    </location>
</feature>
<comment type="pathway">
    <text evidence="18">Bacterial outer membrane biogenesis; LPS lipid A biosynthesis.</text>
</comment>
<feature type="domain" description="Mannose-1-phosphate guanyltransferase C-terminal" evidence="20">
    <location>
        <begin position="268"/>
        <end position="348"/>
    </location>
</feature>
<keyword evidence="12 18" id="KW-0511">Multifunctional enzyme</keyword>
<feature type="binding site" evidence="18">
    <location>
        <position position="374"/>
    </location>
    <ligand>
        <name>UDP-N-acetyl-alpha-D-glucosamine</name>
        <dbReference type="ChEBI" id="CHEBI:57705"/>
    </ligand>
</feature>
<evidence type="ECO:0000256" key="8">
    <source>
        <dbReference type="ARBA" id="ARBA00022737"/>
    </source>
</evidence>
<evidence type="ECO:0000256" key="15">
    <source>
        <dbReference type="ARBA" id="ARBA00048247"/>
    </source>
</evidence>
<dbReference type="RefSeq" id="WP_119910855.1">
    <property type="nucleotide sequence ID" value="NZ_QZCH01000013.1"/>
</dbReference>
<feature type="binding site" evidence="18">
    <location>
        <position position="22"/>
    </location>
    <ligand>
        <name>UDP-N-acetyl-alpha-D-glucosamine</name>
        <dbReference type="ChEBI" id="CHEBI:57705"/>
    </ligand>
</feature>
<dbReference type="InterPro" id="IPR011004">
    <property type="entry name" value="Trimer_LpxA-like_sf"/>
</dbReference>
<evidence type="ECO:0000256" key="6">
    <source>
        <dbReference type="ARBA" id="ARBA00022695"/>
    </source>
</evidence>
<dbReference type="PANTHER" id="PTHR43584">
    <property type="entry name" value="NUCLEOTIDYL TRANSFERASE"/>
    <property type="match status" value="1"/>
</dbReference>
<comment type="pathway">
    <text evidence="18">Nucleotide-sugar biosynthesis; UDP-N-acetyl-alpha-D-glucosamine biosynthesis; N-acetyl-alpha-D-glucosamine 1-phosphate from alpha-D-glucosamine 6-phosphate (route II): step 2/2.</text>
</comment>
<evidence type="ECO:0000256" key="5">
    <source>
        <dbReference type="ARBA" id="ARBA00022679"/>
    </source>
</evidence>
<keyword evidence="6 18" id="KW-0548">Nucleotidyltransferase</keyword>
<keyword evidence="7 18" id="KW-0479">Metal-binding</keyword>
<dbReference type="InterPro" id="IPR050065">
    <property type="entry name" value="GlmU-like"/>
</dbReference>
<evidence type="ECO:0000313" key="21">
    <source>
        <dbReference type="EMBL" id="RJG47475.1"/>
    </source>
</evidence>
<dbReference type="SUPFAM" id="SSF53448">
    <property type="entry name" value="Nucleotide-diphospho-sugar transferases"/>
    <property type="match status" value="1"/>
</dbReference>
<dbReference type="InterPro" id="IPR029044">
    <property type="entry name" value="Nucleotide-diphossugar_trans"/>
</dbReference>
<gene>
    <name evidence="18 21" type="primary">glmU</name>
    <name evidence="21" type="ORF">D1Z90_11220</name>
</gene>
<feature type="binding site" evidence="18">
    <location>
        <position position="137"/>
    </location>
    <ligand>
        <name>UDP-N-acetyl-alpha-D-glucosamine</name>
        <dbReference type="ChEBI" id="CHEBI:57705"/>
    </ligand>
</feature>
<dbReference type="NCBIfam" id="TIGR01173">
    <property type="entry name" value="glmU"/>
    <property type="match status" value="1"/>
</dbReference>
<dbReference type="EMBL" id="QZCH01000013">
    <property type="protein sequence ID" value="RJG47475.1"/>
    <property type="molecule type" value="Genomic_DNA"/>
</dbReference>
<dbReference type="Pfam" id="PF00132">
    <property type="entry name" value="Hexapep"/>
    <property type="match status" value="1"/>
</dbReference>
<dbReference type="GO" id="GO:0009245">
    <property type="term" value="P:lipid A biosynthetic process"/>
    <property type="evidence" value="ECO:0007669"/>
    <property type="project" value="UniProtKB-UniRule"/>
</dbReference>
<proteinExistence type="inferred from homology"/>
<keyword evidence="11 18" id="KW-0573">Peptidoglycan synthesis</keyword>
<dbReference type="UniPathway" id="UPA00113">
    <property type="reaction ID" value="UER00532"/>
</dbReference>
<dbReference type="CDD" id="cd02540">
    <property type="entry name" value="GT2_GlmU_N_bac"/>
    <property type="match status" value="1"/>
</dbReference>
<feature type="binding site" evidence="18">
    <location>
        <position position="420"/>
    </location>
    <ligand>
        <name>acetyl-CoA</name>
        <dbReference type="ChEBI" id="CHEBI:57288"/>
    </ligand>
</feature>
<comment type="function">
    <text evidence="17 18">Catalyzes the last two sequential reactions in the de novo biosynthetic pathway for UDP-N-acetylglucosamine (UDP-GlcNAc). The C-terminal domain catalyzes the transfer of acetyl group from acetyl coenzyme A to glucosamine-1-phosphate (GlcN-1-P) to produce N-acetylglucosamine-1-phosphate (GlcNAc-1-P), which is converted into UDP-GlcNAc by the transfer of uridine 5-monophosphate (from uridine 5-triphosphate), a reaction catalyzed by the N-terminal domain.</text>
</comment>
<dbReference type="InterPro" id="IPR038009">
    <property type="entry name" value="GlmU_C_LbH"/>
</dbReference>
<reference evidence="21 22" key="2">
    <citation type="submission" date="2019-01" db="EMBL/GenBank/DDBJ databases">
        <title>Motilimonas pumilus sp. nov., isolated from the gut of sea cucumber (Apostichopus japonicus).</title>
        <authorList>
            <person name="Wang F.-Q."/>
            <person name="Ren L.-H."/>
            <person name="Lin Y.-W."/>
            <person name="Sun G.-H."/>
            <person name="Du Z.-J."/>
            <person name="Zhao J.-X."/>
            <person name="Liu X.-J."/>
            <person name="Liu L.-J."/>
        </authorList>
    </citation>
    <scope>NUCLEOTIDE SEQUENCE [LARGE SCALE GENOMIC DNA]</scope>
    <source>
        <strain evidence="21 22">PLHSC7-2</strain>
    </source>
</reference>
<dbReference type="GO" id="GO:0016020">
    <property type="term" value="C:membrane"/>
    <property type="evidence" value="ECO:0007669"/>
    <property type="project" value="GOC"/>
</dbReference>
<feature type="binding site" evidence="18">
    <location>
        <position position="73"/>
    </location>
    <ligand>
        <name>UDP-N-acetyl-alpha-D-glucosamine</name>
        <dbReference type="ChEBI" id="CHEBI:57705"/>
    </ligand>
</feature>
<keyword evidence="10 18" id="KW-0133">Cell shape</keyword>
<dbReference type="EC" id="2.7.7.23" evidence="18"/>
<dbReference type="SUPFAM" id="SSF51161">
    <property type="entry name" value="Trimeric LpxA-like enzymes"/>
    <property type="match status" value="1"/>
</dbReference>
<dbReference type="GO" id="GO:0009252">
    <property type="term" value="P:peptidoglycan biosynthetic process"/>
    <property type="evidence" value="ECO:0007669"/>
    <property type="project" value="UniProtKB-UniRule"/>
</dbReference>
<protein>
    <recommendedName>
        <fullName evidence="18">Bifunctional protein GlmU</fullName>
    </recommendedName>
    <domain>
        <recommendedName>
            <fullName evidence="18">UDP-N-acetylglucosamine pyrophosphorylase</fullName>
            <ecNumber evidence="18">2.7.7.23</ecNumber>
        </recommendedName>
        <alternativeName>
            <fullName evidence="18">N-acetylglucosamine-1-phosphate uridyltransferase</fullName>
        </alternativeName>
    </domain>
    <domain>
        <recommendedName>
            <fullName evidence="18">Glucosamine-1-phosphate N-acetyltransferase</fullName>
            <ecNumber evidence="18">2.3.1.157</ecNumber>
        </recommendedName>
    </domain>
</protein>
<dbReference type="InterPro" id="IPR018357">
    <property type="entry name" value="Hexapep_transf_CS"/>
</dbReference>
<dbReference type="PANTHER" id="PTHR43584:SF3">
    <property type="entry name" value="BIFUNCTIONAL PROTEIN GLMU"/>
    <property type="match status" value="1"/>
</dbReference>
<sequence length="454" mass="49107">MSLSVVVLAAGKGTRMRSKYPKVLHRIAHKPMVQHVIDTVKSLGVDNVHLVYGHGGAYMKEAITDTKLNWVKQEQQLGTGHAMQVAAPHFKDDEKILMVYGDVPLLGPDTIKRLVAAQPPGGIGLLSLMVDDPTGYGRIVREHGLVCGIVEHKDASPDQHRIREINTGILVANASDLQDWLFKLSNDNAQGEYYVTDIIEMAYKSGRIVNAVQPGNPLEVEGVNNRLQLGRLERAFQLQQAEDLMMDGVAVLDPSRFDLRGSLDCGMDVEIDVNVVFEGKVRLGNNVKIGPNCVIKNAKIADNTIVHANSVVDGVDVGEDCNIGPFARLRPGSVLKDGASVGNFVEMKKTTLGKNSKCGHLSYLGDASIGANVNIGAGTITCNYDGVNKFPTVIEDGVFIGSDTQLIAPVTVAQDATVGAGSTITNNVAEKELVISRVKQRHIKNWQRPEALKK</sequence>
<evidence type="ECO:0000256" key="13">
    <source>
        <dbReference type="ARBA" id="ARBA00023315"/>
    </source>
</evidence>
<dbReference type="GO" id="GO:0000287">
    <property type="term" value="F:magnesium ion binding"/>
    <property type="evidence" value="ECO:0007669"/>
    <property type="project" value="UniProtKB-UniRule"/>
</dbReference>
<feature type="binding site" evidence="18">
    <location>
        <position position="348"/>
    </location>
    <ligand>
        <name>UDP-N-acetyl-alpha-D-glucosamine</name>
        <dbReference type="ChEBI" id="CHEBI:57705"/>
    </ligand>
</feature>
<feature type="binding site" evidence="18">
    <location>
        <begin position="78"/>
        <end position="79"/>
    </location>
    <ligand>
        <name>UDP-N-acetyl-alpha-D-glucosamine</name>
        <dbReference type="ChEBI" id="CHEBI:57705"/>
    </ligand>
</feature>
<comment type="subcellular location">
    <subcellularLocation>
        <location evidence="1 18">Cytoplasm</location>
    </subcellularLocation>
</comment>
<feature type="binding site" evidence="18">
    <location>
        <position position="224"/>
    </location>
    <ligand>
        <name>Mg(2+)</name>
        <dbReference type="ChEBI" id="CHEBI:18420"/>
    </ligand>
</feature>
<feature type="binding site" evidence="18">
    <location>
        <position position="224"/>
    </location>
    <ligand>
        <name>UDP-N-acetyl-alpha-D-glucosamine</name>
        <dbReference type="ChEBI" id="CHEBI:57705"/>
    </ligand>
</feature>
<feature type="binding site" evidence="18">
    <location>
        <position position="437"/>
    </location>
    <ligand>
        <name>acetyl-CoA</name>
        <dbReference type="ChEBI" id="CHEBI:57288"/>
    </ligand>
</feature>
<evidence type="ECO:0000256" key="1">
    <source>
        <dbReference type="ARBA" id="ARBA00004496"/>
    </source>
</evidence>
<keyword evidence="13 18" id="KW-0012">Acyltransferase</keyword>
<keyword evidence="9 18" id="KW-0460">Magnesium</keyword>
<dbReference type="GO" id="GO:0005737">
    <property type="term" value="C:cytoplasm"/>
    <property type="evidence" value="ECO:0007669"/>
    <property type="project" value="UniProtKB-SubCell"/>
</dbReference>
<evidence type="ECO:0000313" key="22">
    <source>
        <dbReference type="Proteomes" id="UP000283255"/>
    </source>
</evidence>
<dbReference type="Proteomes" id="UP000283255">
    <property type="component" value="Unassembled WGS sequence"/>
</dbReference>
<dbReference type="Pfam" id="PF12804">
    <property type="entry name" value="NTP_transf_3"/>
    <property type="match status" value="1"/>
</dbReference>
<evidence type="ECO:0000256" key="7">
    <source>
        <dbReference type="ARBA" id="ARBA00022723"/>
    </source>
</evidence>
<evidence type="ECO:0000256" key="14">
    <source>
        <dbReference type="ARBA" id="ARBA00023316"/>
    </source>
</evidence>
<dbReference type="InterPro" id="IPR001451">
    <property type="entry name" value="Hexapep"/>
</dbReference>
<comment type="subunit">
    <text evidence="18">Homotrimer.</text>
</comment>
<dbReference type="EC" id="2.3.1.157" evidence="18"/>
<dbReference type="GO" id="GO:0008360">
    <property type="term" value="P:regulation of cell shape"/>
    <property type="evidence" value="ECO:0007669"/>
    <property type="project" value="UniProtKB-KW"/>
</dbReference>
<reference evidence="21 22" key="1">
    <citation type="submission" date="2018-09" db="EMBL/GenBank/DDBJ databases">
        <authorList>
            <person name="Wang F."/>
        </authorList>
    </citation>
    <scope>NUCLEOTIDE SEQUENCE [LARGE SCALE GENOMIC DNA]</scope>
    <source>
        <strain evidence="21 22">PLHSC7-2</strain>
    </source>
</reference>